<dbReference type="InterPro" id="IPR016188">
    <property type="entry name" value="PurM-like_N"/>
</dbReference>
<reference evidence="5" key="1">
    <citation type="journal article" date="2019" name="Int. J. Syst. Evol. Microbiol.">
        <title>The Global Catalogue of Microorganisms (GCM) 10K type strain sequencing project: providing services to taxonomists for standard genome sequencing and annotation.</title>
        <authorList>
            <consortium name="The Broad Institute Genomics Platform"/>
            <consortium name="The Broad Institute Genome Sequencing Center for Infectious Disease"/>
            <person name="Wu L."/>
            <person name="Ma J."/>
        </authorList>
    </citation>
    <scope>NUCLEOTIDE SEQUENCE [LARGE SCALE GENOMIC DNA]</scope>
    <source>
        <strain evidence="5">JCM 16378</strain>
    </source>
</reference>
<keyword evidence="5" id="KW-1185">Reference proteome</keyword>
<dbReference type="PANTHER" id="PTHR30270">
    <property type="entry name" value="THIAMINE-MONOPHOSPHATE KINASE"/>
    <property type="match status" value="1"/>
</dbReference>
<keyword evidence="1" id="KW-0479">Metal-binding</keyword>
<feature type="binding site" evidence="1">
    <location>
        <position position="81"/>
    </location>
    <ligand>
        <name>Mg(2+)</name>
        <dbReference type="ChEBI" id="CHEBI:18420"/>
        <label>2</label>
    </ligand>
</feature>
<feature type="domain" description="PurM-like C-terminal" evidence="3">
    <location>
        <begin position="160"/>
        <end position="253"/>
    </location>
</feature>
<dbReference type="GO" id="GO:0016301">
    <property type="term" value="F:kinase activity"/>
    <property type="evidence" value="ECO:0007669"/>
    <property type="project" value="UniProtKB-KW"/>
</dbReference>
<evidence type="ECO:0000259" key="3">
    <source>
        <dbReference type="Pfam" id="PF02769"/>
    </source>
</evidence>
<name>A0ABP6GX60_9MICO</name>
<dbReference type="Pfam" id="PF00586">
    <property type="entry name" value="AIRS"/>
    <property type="match status" value="1"/>
</dbReference>
<dbReference type="EMBL" id="BAAARN010000001">
    <property type="protein sequence ID" value="GAA2732952.1"/>
    <property type="molecule type" value="Genomic_DNA"/>
</dbReference>
<dbReference type="Gene3D" id="3.90.650.10">
    <property type="entry name" value="PurM-like C-terminal domain"/>
    <property type="match status" value="1"/>
</dbReference>
<keyword evidence="1 4" id="KW-0418">Kinase</keyword>
<feature type="binding site" evidence="1">
    <location>
        <position position="59"/>
    </location>
    <ligand>
        <name>substrate</name>
    </ligand>
</feature>
<keyword evidence="1" id="KW-0784">Thiamine biosynthesis</keyword>
<accession>A0ABP6GX60</accession>
<dbReference type="InterPro" id="IPR010918">
    <property type="entry name" value="PurM-like_C_dom"/>
</dbReference>
<feature type="binding site" evidence="1">
    <location>
        <position position="227"/>
    </location>
    <ligand>
        <name>ATP</name>
        <dbReference type="ChEBI" id="CHEBI:30616"/>
    </ligand>
</feature>
<keyword evidence="1" id="KW-0460">Magnesium</keyword>
<feature type="binding site" evidence="1">
    <location>
        <position position="81"/>
    </location>
    <ligand>
        <name>Mg(2+)</name>
        <dbReference type="ChEBI" id="CHEBI:18420"/>
        <label>4</label>
    </ligand>
</feature>
<protein>
    <recommendedName>
        <fullName evidence="1">Thiamine-monophosphate kinase</fullName>
        <shortName evidence="1">TMP kinase</shortName>
        <shortName evidence="1">Thiamine-phosphate kinase</shortName>
        <ecNumber evidence="1">2.7.4.16</ecNumber>
    </recommendedName>
</protein>
<dbReference type="Gene3D" id="3.30.1330.10">
    <property type="entry name" value="PurM-like, N-terminal domain"/>
    <property type="match status" value="1"/>
</dbReference>
<feature type="binding site" evidence="1">
    <location>
        <begin position="128"/>
        <end position="129"/>
    </location>
    <ligand>
        <name>ATP</name>
        <dbReference type="ChEBI" id="CHEBI:30616"/>
    </ligand>
</feature>
<feature type="binding site" evidence="1">
    <location>
        <position position="228"/>
    </location>
    <ligand>
        <name>Mg(2+)</name>
        <dbReference type="ChEBI" id="CHEBI:18420"/>
        <label>5</label>
    </ligand>
</feature>
<keyword evidence="1" id="KW-0067">ATP-binding</keyword>
<feature type="binding site" evidence="1">
    <location>
        <position position="52"/>
    </location>
    <ligand>
        <name>Mg(2+)</name>
        <dbReference type="ChEBI" id="CHEBI:18420"/>
        <label>1</label>
    </ligand>
</feature>
<feature type="binding site" evidence="1">
    <location>
        <position position="50"/>
    </location>
    <ligand>
        <name>Mg(2+)</name>
        <dbReference type="ChEBI" id="CHEBI:18420"/>
        <label>4</label>
    </ligand>
</feature>
<dbReference type="Pfam" id="PF02769">
    <property type="entry name" value="AIRS_C"/>
    <property type="match status" value="1"/>
</dbReference>
<comment type="caution">
    <text evidence="1">Lacks conserved residue(s) required for the propagation of feature annotation.</text>
</comment>
<dbReference type="InterPro" id="IPR036676">
    <property type="entry name" value="PurM-like_C_sf"/>
</dbReference>
<comment type="function">
    <text evidence="1">Catalyzes the ATP-dependent phosphorylation of thiamine-monophosphate (TMP) to form thiamine-pyrophosphate (TPP), the active form of vitamin B1.</text>
</comment>
<feature type="binding site" evidence="1">
    <location>
        <position position="51"/>
    </location>
    <ligand>
        <name>Mg(2+)</name>
        <dbReference type="ChEBI" id="CHEBI:18420"/>
        <label>1</label>
    </ligand>
</feature>
<sequence>MVTAGRTLAQVSEASLLAEIFPFFPAREGVLVGPGDDAAVLVSGGSVVVTTDAMVRGRDWLDEWSTAADVATKVFTQNVADVAAMGATPTSLVVTLVADPATPADWAVEFARTLGDLATDAGVAVAGGDLSSAPSGTVMVSITALGDLRGRAAVLRSGARPGDTVAVHGTLGRSAAGLLLLQQEAGARGETDGARGACVAHHLRPVVDVVAGAAAADGGATAMLDVSDGLLRDGSRIAAASGVRLALDSALLEPDLVVLREAVGDAALESVLAGGEEHSLLATFVGTLGTLPPGWRPLGRVEEGEGVTLDGVAQQPRGWDHFAG</sequence>
<feature type="binding site" evidence="1">
    <location>
        <position position="81"/>
    </location>
    <ligand>
        <name>Mg(2+)</name>
        <dbReference type="ChEBI" id="CHEBI:18420"/>
        <label>3</label>
    </ligand>
</feature>
<evidence type="ECO:0000313" key="5">
    <source>
        <dbReference type="Proteomes" id="UP001501326"/>
    </source>
</evidence>
<dbReference type="PIRSF" id="PIRSF005303">
    <property type="entry name" value="Thiam_monoph_kin"/>
    <property type="match status" value="1"/>
</dbReference>
<dbReference type="EC" id="2.7.4.16" evidence="1"/>
<feature type="binding site" evidence="1">
    <location>
        <position position="129"/>
    </location>
    <ligand>
        <name>Mg(2+)</name>
        <dbReference type="ChEBI" id="CHEBI:18420"/>
        <label>1</label>
    </ligand>
</feature>
<organism evidence="4 5">
    <name type="scientific">Pedococcus aerophilus</name>
    <dbReference type="NCBI Taxonomy" id="436356"/>
    <lineage>
        <taxon>Bacteria</taxon>
        <taxon>Bacillati</taxon>
        <taxon>Actinomycetota</taxon>
        <taxon>Actinomycetes</taxon>
        <taxon>Micrococcales</taxon>
        <taxon>Intrasporangiaceae</taxon>
        <taxon>Pedococcus</taxon>
    </lineage>
</organism>
<feature type="binding site" evidence="1">
    <location>
        <position position="276"/>
    </location>
    <ligand>
        <name>substrate</name>
    </ligand>
</feature>
<feature type="binding site" evidence="1">
    <location>
        <position position="319"/>
    </location>
    <ligand>
        <name>substrate</name>
    </ligand>
</feature>
<proteinExistence type="inferred from homology"/>
<dbReference type="InterPro" id="IPR036921">
    <property type="entry name" value="PurM-like_N_sf"/>
</dbReference>
<dbReference type="NCBIfam" id="TIGR01379">
    <property type="entry name" value="thiL"/>
    <property type="match status" value="1"/>
</dbReference>
<feature type="binding site" evidence="1">
    <location>
        <position position="52"/>
    </location>
    <ligand>
        <name>Mg(2+)</name>
        <dbReference type="ChEBI" id="CHEBI:18420"/>
        <label>2</label>
    </ligand>
</feature>
<comment type="caution">
    <text evidence="4">The sequence shown here is derived from an EMBL/GenBank/DDBJ whole genome shotgun (WGS) entry which is preliminary data.</text>
</comment>
<comment type="catalytic activity">
    <reaction evidence="1">
        <text>thiamine phosphate + ATP = thiamine diphosphate + ADP</text>
        <dbReference type="Rhea" id="RHEA:15913"/>
        <dbReference type="ChEBI" id="CHEBI:30616"/>
        <dbReference type="ChEBI" id="CHEBI:37575"/>
        <dbReference type="ChEBI" id="CHEBI:58937"/>
        <dbReference type="ChEBI" id="CHEBI:456216"/>
        <dbReference type="EC" id="2.7.4.16"/>
    </reaction>
</comment>
<comment type="similarity">
    <text evidence="1">Belongs to the thiamine-monophosphate kinase family.</text>
</comment>
<evidence type="ECO:0000259" key="2">
    <source>
        <dbReference type="Pfam" id="PF00586"/>
    </source>
</evidence>
<dbReference type="HAMAP" id="MF_02128">
    <property type="entry name" value="TMP_kinase"/>
    <property type="match status" value="1"/>
</dbReference>
<feature type="domain" description="PurM-like N-terminal" evidence="2">
    <location>
        <begin position="35"/>
        <end position="146"/>
    </location>
</feature>
<dbReference type="Proteomes" id="UP001501326">
    <property type="component" value="Unassembled WGS sequence"/>
</dbReference>
<feature type="binding site" evidence="1">
    <location>
        <position position="37"/>
    </location>
    <ligand>
        <name>Mg(2+)</name>
        <dbReference type="ChEBI" id="CHEBI:18420"/>
        <label>3</label>
    </ligand>
</feature>
<dbReference type="InterPro" id="IPR006283">
    <property type="entry name" value="ThiL-like"/>
</dbReference>
<comment type="pathway">
    <text evidence="1">Cofactor biosynthesis; thiamine diphosphate biosynthesis; thiamine diphosphate from thiamine phosphate: step 1/1.</text>
</comment>
<dbReference type="CDD" id="cd02194">
    <property type="entry name" value="ThiL"/>
    <property type="match status" value="1"/>
</dbReference>
<evidence type="ECO:0000313" key="4">
    <source>
        <dbReference type="EMBL" id="GAA2732952.1"/>
    </source>
</evidence>
<gene>
    <name evidence="1" type="primary">thiL</name>
    <name evidence="4" type="ORF">GCM10009867_10000</name>
</gene>
<dbReference type="PANTHER" id="PTHR30270:SF0">
    <property type="entry name" value="THIAMINE-MONOPHOSPHATE KINASE"/>
    <property type="match status" value="1"/>
</dbReference>
<feature type="binding site" evidence="1">
    <location>
        <position position="156"/>
    </location>
    <ligand>
        <name>ATP</name>
        <dbReference type="ChEBI" id="CHEBI:30616"/>
    </ligand>
</feature>
<keyword evidence="1" id="KW-0808">Transferase</keyword>
<keyword evidence="1" id="KW-0547">Nucleotide-binding</keyword>
<feature type="binding site" evidence="1">
    <location>
        <position position="37"/>
    </location>
    <ligand>
        <name>Mg(2+)</name>
        <dbReference type="ChEBI" id="CHEBI:18420"/>
        <label>4</label>
    </ligand>
</feature>
<evidence type="ECO:0000256" key="1">
    <source>
        <dbReference type="HAMAP-Rule" id="MF_02128"/>
    </source>
</evidence>
<comment type="miscellaneous">
    <text evidence="1">Reaction mechanism of ThiL seems to utilize a direct, inline transfer of the gamma-phosphate of ATP to TMP rather than a phosphorylated enzyme intermediate.</text>
</comment>
<feature type="binding site" evidence="1">
    <location>
        <position position="225"/>
    </location>
    <ligand>
        <name>Mg(2+)</name>
        <dbReference type="ChEBI" id="CHEBI:18420"/>
        <label>3</label>
    </ligand>
</feature>
<dbReference type="SUPFAM" id="SSF56042">
    <property type="entry name" value="PurM C-terminal domain-like"/>
    <property type="match status" value="1"/>
</dbReference>
<dbReference type="SUPFAM" id="SSF55326">
    <property type="entry name" value="PurM N-terminal domain-like"/>
    <property type="match status" value="1"/>
</dbReference>
<dbReference type="RefSeq" id="WP_344190863.1">
    <property type="nucleotide sequence ID" value="NZ_BAAARN010000001.1"/>
</dbReference>